<dbReference type="SUPFAM" id="SSF55594">
    <property type="entry name" value="HPr-like"/>
    <property type="match status" value="1"/>
</dbReference>
<reference evidence="9 10" key="1">
    <citation type="submission" date="2018-12" db="EMBL/GenBank/DDBJ databases">
        <authorList>
            <consortium name="Pathogen Informatics"/>
        </authorList>
    </citation>
    <scope>NUCLEOTIDE SEQUENCE [LARGE SCALE GENOMIC DNA]</scope>
    <source>
        <strain evidence="9 10">NCTC9419</strain>
    </source>
</reference>
<dbReference type="PROSITE" id="PS51350">
    <property type="entry name" value="PTS_HPR_DOM"/>
    <property type="match status" value="1"/>
</dbReference>
<dbReference type="PANTHER" id="PTHR33705">
    <property type="entry name" value="PHOSPHOCARRIER PROTEIN HPR"/>
    <property type="match status" value="1"/>
</dbReference>
<keyword evidence="4" id="KW-0598">Phosphotransferase system</keyword>
<keyword evidence="3" id="KW-0963">Cytoplasm</keyword>
<evidence type="ECO:0000256" key="1">
    <source>
        <dbReference type="ARBA" id="ARBA00004496"/>
    </source>
</evidence>
<feature type="domain" description="HPr" evidence="8">
    <location>
        <begin position="9"/>
        <end position="98"/>
    </location>
</feature>
<evidence type="ECO:0000313" key="10">
    <source>
        <dbReference type="Proteomes" id="UP000271603"/>
    </source>
</evidence>
<dbReference type="InterPro" id="IPR000032">
    <property type="entry name" value="HPr-like"/>
</dbReference>
<dbReference type="NCBIfam" id="TIGR01003">
    <property type="entry name" value="PTS_HPr_family"/>
    <property type="match status" value="1"/>
</dbReference>
<evidence type="ECO:0000256" key="2">
    <source>
        <dbReference type="ARBA" id="ARBA00010736"/>
    </source>
</evidence>
<dbReference type="EMBL" id="LR134155">
    <property type="protein sequence ID" value="VEA70217.1"/>
    <property type="molecule type" value="Genomic_DNA"/>
</dbReference>
<evidence type="ECO:0000256" key="7">
    <source>
        <dbReference type="ARBA" id="ARBA00041734"/>
    </source>
</evidence>
<dbReference type="Gene3D" id="3.30.1340.10">
    <property type="entry name" value="HPr-like"/>
    <property type="match status" value="1"/>
</dbReference>
<dbReference type="Proteomes" id="UP000271603">
    <property type="component" value="Chromosome"/>
</dbReference>
<comment type="similarity">
    <text evidence="2">Belongs to the HPr family.</text>
</comment>
<dbReference type="PANTHER" id="PTHR33705:SF2">
    <property type="entry name" value="PHOSPHOCARRIER PROTEIN NPR"/>
    <property type="match status" value="1"/>
</dbReference>
<dbReference type="GO" id="GO:0016301">
    <property type="term" value="F:kinase activity"/>
    <property type="evidence" value="ECO:0007669"/>
    <property type="project" value="UniProtKB-KW"/>
</dbReference>
<evidence type="ECO:0000256" key="5">
    <source>
        <dbReference type="ARBA" id="ARBA00037424"/>
    </source>
</evidence>
<keyword evidence="9" id="KW-0418">Kinase</keyword>
<keyword evidence="9" id="KW-0808">Transferase</keyword>
<dbReference type="InterPro" id="IPR035895">
    <property type="entry name" value="HPr-like_sf"/>
</dbReference>
<sequence length="98" mass="10923">MRPSCRRRRQKRQLAGAECHGLHARPAARLAEALAHFDAELVLEKGGQRVDPRSLNQLALLQVGHGDTIRLSADGRQADEALRRLTRWRSSTSGSGFR</sequence>
<dbReference type="CDD" id="cd00367">
    <property type="entry name" value="PTS-HPr_like"/>
    <property type="match status" value="1"/>
</dbReference>
<evidence type="ECO:0000256" key="3">
    <source>
        <dbReference type="ARBA" id="ARBA00022490"/>
    </source>
</evidence>
<comment type="subcellular location">
    <subcellularLocation>
        <location evidence="1">Cytoplasm</location>
    </subcellularLocation>
</comment>
<dbReference type="InterPro" id="IPR050399">
    <property type="entry name" value="HPr"/>
</dbReference>
<name>A0A447QJH4_SERRU</name>
<protein>
    <recommendedName>
        <fullName evidence="6">Phosphocarrier protein NPr</fullName>
    </recommendedName>
    <alternativeName>
        <fullName evidence="7">Nitrogen-related HPr</fullName>
    </alternativeName>
</protein>
<dbReference type="GO" id="GO:0005737">
    <property type="term" value="C:cytoplasm"/>
    <property type="evidence" value="ECO:0007669"/>
    <property type="project" value="UniProtKB-SubCell"/>
</dbReference>
<evidence type="ECO:0000259" key="8">
    <source>
        <dbReference type="PROSITE" id="PS51350"/>
    </source>
</evidence>
<accession>A0A447QJH4</accession>
<dbReference type="Pfam" id="PF00381">
    <property type="entry name" value="PTS-HPr"/>
    <property type="match status" value="1"/>
</dbReference>
<organism evidence="9 10">
    <name type="scientific">Serratia rubidaea</name>
    <name type="common">Serratia marinorubra</name>
    <dbReference type="NCBI Taxonomy" id="61652"/>
    <lineage>
        <taxon>Bacteria</taxon>
        <taxon>Pseudomonadati</taxon>
        <taxon>Pseudomonadota</taxon>
        <taxon>Gammaproteobacteria</taxon>
        <taxon>Enterobacterales</taxon>
        <taxon>Yersiniaceae</taxon>
        <taxon>Serratia</taxon>
    </lineage>
</organism>
<comment type="function">
    <text evidence="5">Component of the phosphoenolpyruvate-dependent nitrogen-metabolic phosphotransferase system (nitrogen-metabolic PTS), that seems to be involved in regulating nitrogen metabolism. The phosphoryl group from phosphoenolpyruvate (PEP) is transferred to the phosphoryl carrier protein NPr by enzyme I-Ntr. Phospho-NPr then transfers it to EIIA-Ntr. Could function in the transcriptional regulation of sigma-54 dependent operons in conjunction with the NPr (PtsO) and EIIA-Ntr (PtsN) proteins.</text>
</comment>
<evidence type="ECO:0000256" key="4">
    <source>
        <dbReference type="ARBA" id="ARBA00022683"/>
    </source>
</evidence>
<dbReference type="PRINTS" id="PR00107">
    <property type="entry name" value="PHOSPHOCPHPR"/>
</dbReference>
<evidence type="ECO:0000256" key="6">
    <source>
        <dbReference type="ARBA" id="ARBA00040081"/>
    </source>
</evidence>
<gene>
    <name evidence="9" type="primary">dhaM_2</name>
    <name evidence="9" type="ORF">NCTC9419_01709</name>
</gene>
<dbReference type="InterPro" id="IPR001020">
    <property type="entry name" value="PTS_HPr_His_P_site"/>
</dbReference>
<proteinExistence type="inferred from homology"/>
<dbReference type="PROSITE" id="PS00369">
    <property type="entry name" value="PTS_HPR_HIS"/>
    <property type="match status" value="1"/>
</dbReference>
<evidence type="ECO:0000313" key="9">
    <source>
        <dbReference type="EMBL" id="VEA70217.1"/>
    </source>
</evidence>
<dbReference type="AlphaFoldDB" id="A0A447QJH4"/>
<dbReference type="GO" id="GO:0009401">
    <property type="term" value="P:phosphoenolpyruvate-dependent sugar phosphotransferase system"/>
    <property type="evidence" value="ECO:0007669"/>
    <property type="project" value="UniProtKB-KW"/>
</dbReference>